<dbReference type="InterPro" id="IPR003370">
    <property type="entry name" value="Chromate_transpt"/>
</dbReference>
<keyword evidence="9" id="KW-1185">Reference proteome</keyword>
<keyword evidence="5 7" id="KW-1133">Transmembrane helix</keyword>
<dbReference type="GO" id="GO:0015109">
    <property type="term" value="F:chromate transmembrane transporter activity"/>
    <property type="evidence" value="ECO:0007669"/>
    <property type="project" value="InterPro"/>
</dbReference>
<evidence type="ECO:0000256" key="3">
    <source>
        <dbReference type="ARBA" id="ARBA00022475"/>
    </source>
</evidence>
<dbReference type="OrthoDB" id="9788907at2"/>
<gene>
    <name evidence="8" type="ORF">A4R35_14005</name>
</gene>
<feature type="transmembrane region" description="Helical" evidence="7">
    <location>
        <begin position="73"/>
        <end position="94"/>
    </location>
</feature>
<reference evidence="8 9" key="1">
    <citation type="submission" date="2016-08" db="EMBL/GenBank/DDBJ databases">
        <title>Analysis of Carbohydrate Active Enzymes in Thermogemmatispora T81 Reveals Carbohydrate Degradation Ability.</title>
        <authorList>
            <person name="Tomazini A."/>
            <person name="Lal S."/>
            <person name="Stott M."/>
            <person name="Henrissat B."/>
            <person name="Polikarpov I."/>
            <person name="Sparling R."/>
            <person name="Levin D.B."/>
        </authorList>
    </citation>
    <scope>NUCLEOTIDE SEQUENCE [LARGE SCALE GENOMIC DNA]</scope>
    <source>
        <strain evidence="8 9">T81</strain>
    </source>
</reference>
<dbReference type="InterPro" id="IPR052518">
    <property type="entry name" value="CHR_Transporter"/>
</dbReference>
<dbReference type="GO" id="GO:0005886">
    <property type="term" value="C:plasma membrane"/>
    <property type="evidence" value="ECO:0007669"/>
    <property type="project" value="UniProtKB-SubCell"/>
</dbReference>
<keyword evidence="4 7" id="KW-0812">Transmembrane</keyword>
<evidence type="ECO:0000256" key="2">
    <source>
        <dbReference type="ARBA" id="ARBA00005262"/>
    </source>
</evidence>
<sequence>MKNPFLYFWLFLKASLFSTGGFSNFLSLHQDLLANHWAEESDFSQALVIGQLSPGPNGLWVIALGYLTYGYLGAALALLAIMIPPFVALIWEALYQRLGGLRWVEALMRGVSLAVVGITVGNTWTIIGHSASDWRAWIIGTAACLLALSRRVHVFVILLLAAGAGLLLYGGLTLPWWH</sequence>
<dbReference type="Pfam" id="PF02417">
    <property type="entry name" value="Chromate_transp"/>
    <property type="match status" value="1"/>
</dbReference>
<keyword evidence="6 7" id="KW-0472">Membrane</keyword>
<evidence type="ECO:0000256" key="4">
    <source>
        <dbReference type="ARBA" id="ARBA00022692"/>
    </source>
</evidence>
<feature type="transmembrane region" description="Helical" evidence="7">
    <location>
        <begin position="156"/>
        <end position="177"/>
    </location>
</feature>
<comment type="subcellular location">
    <subcellularLocation>
        <location evidence="1">Cell membrane</location>
        <topology evidence="1">Multi-pass membrane protein</topology>
    </subcellularLocation>
</comment>
<evidence type="ECO:0000256" key="1">
    <source>
        <dbReference type="ARBA" id="ARBA00004651"/>
    </source>
</evidence>
<evidence type="ECO:0000256" key="5">
    <source>
        <dbReference type="ARBA" id="ARBA00022989"/>
    </source>
</evidence>
<feature type="transmembrane region" description="Helical" evidence="7">
    <location>
        <begin position="46"/>
        <end position="67"/>
    </location>
</feature>
<feature type="transmembrane region" description="Helical" evidence="7">
    <location>
        <begin position="106"/>
        <end position="128"/>
    </location>
</feature>
<dbReference type="PANTHER" id="PTHR43663:SF1">
    <property type="entry name" value="CHROMATE TRANSPORTER"/>
    <property type="match status" value="1"/>
</dbReference>
<name>A0A328VM04_9CHLR</name>
<comment type="similarity">
    <text evidence="2">Belongs to the chromate ion transporter (CHR) (TC 2.A.51) family.</text>
</comment>
<dbReference type="AlphaFoldDB" id="A0A328VM04"/>
<dbReference type="EMBL" id="MCIF01000002">
    <property type="protein sequence ID" value="RAQ96653.1"/>
    <property type="molecule type" value="Genomic_DNA"/>
</dbReference>
<evidence type="ECO:0000313" key="9">
    <source>
        <dbReference type="Proteomes" id="UP000248706"/>
    </source>
</evidence>
<evidence type="ECO:0000256" key="7">
    <source>
        <dbReference type="SAM" id="Phobius"/>
    </source>
</evidence>
<feature type="transmembrane region" description="Helical" evidence="7">
    <location>
        <begin position="6"/>
        <end position="26"/>
    </location>
</feature>
<protein>
    <recommendedName>
        <fullName evidence="10">Chromate transporter</fullName>
    </recommendedName>
</protein>
<evidence type="ECO:0008006" key="10">
    <source>
        <dbReference type="Google" id="ProtNLM"/>
    </source>
</evidence>
<accession>A0A328VM04</accession>
<dbReference type="PANTHER" id="PTHR43663">
    <property type="entry name" value="CHROMATE TRANSPORT PROTEIN-RELATED"/>
    <property type="match status" value="1"/>
</dbReference>
<evidence type="ECO:0000313" key="8">
    <source>
        <dbReference type="EMBL" id="RAQ96653.1"/>
    </source>
</evidence>
<dbReference type="Proteomes" id="UP000248706">
    <property type="component" value="Unassembled WGS sequence"/>
</dbReference>
<dbReference type="RefSeq" id="WP_112430403.1">
    <property type="nucleotide sequence ID" value="NZ_MCIF01000002.1"/>
</dbReference>
<proteinExistence type="inferred from homology"/>
<evidence type="ECO:0000256" key="6">
    <source>
        <dbReference type="ARBA" id="ARBA00023136"/>
    </source>
</evidence>
<organism evidence="8 9">
    <name type="scientific">Thermogemmatispora tikiterensis</name>
    <dbReference type="NCBI Taxonomy" id="1825093"/>
    <lineage>
        <taxon>Bacteria</taxon>
        <taxon>Bacillati</taxon>
        <taxon>Chloroflexota</taxon>
        <taxon>Ktedonobacteria</taxon>
        <taxon>Thermogemmatisporales</taxon>
        <taxon>Thermogemmatisporaceae</taxon>
        <taxon>Thermogemmatispora</taxon>
    </lineage>
</organism>
<keyword evidence="3" id="KW-1003">Cell membrane</keyword>
<comment type="caution">
    <text evidence="8">The sequence shown here is derived from an EMBL/GenBank/DDBJ whole genome shotgun (WGS) entry which is preliminary data.</text>
</comment>